<dbReference type="Proteomes" id="UP000198418">
    <property type="component" value="Unassembled WGS sequence"/>
</dbReference>
<dbReference type="Gene3D" id="2.160.20.10">
    <property type="entry name" value="Single-stranded right-handed beta-helix, Pectin lyase-like"/>
    <property type="match status" value="1"/>
</dbReference>
<evidence type="ECO:0000313" key="3">
    <source>
        <dbReference type="Proteomes" id="UP000198418"/>
    </source>
</evidence>
<dbReference type="InterPro" id="IPR012334">
    <property type="entry name" value="Pectin_lyas_fold"/>
</dbReference>
<organism evidence="2 3">
    <name type="scientific">Rhodoblastus acidophilus</name>
    <name type="common">Rhodopseudomonas acidophila</name>
    <dbReference type="NCBI Taxonomy" id="1074"/>
    <lineage>
        <taxon>Bacteria</taxon>
        <taxon>Pseudomonadati</taxon>
        <taxon>Pseudomonadota</taxon>
        <taxon>Alphaproteobacteria</taxon>
        <taxon>Hyphomicrobiales</taxon>
        <taxon>Rhodoblastaceae</taxon>
        <taxon>Rhodoblastus</taxon>
    </lineage>
</organism>
<feature type="signal peptide" evidence="1">
    <location>
        <begin position="1"/>
        <end position="23"/>
    </location>
</feature>
<keyword evidence="3" id="KW-1185">Reference proteome</keyword>
<gene>
    <name evidence="2" type="ORF">SAMN06265338_101936</name>
</gene>
<dbReference type="SUPFAM" id="SSF51126">
    <property type="entry name" value="Pectin lyase-like"/>
    <property type="match status" value="1"/>
</dbReference>
<dbReference type="EMBL" id="FYDG01000001">
    <property type="protein sequence ID" value="SNB60851.1"/>
    <property type="molecule type" value="Genomic_DNA"/>
</dbReference>
<evidence type="ECO:0000256" key="1">
    <source>
        <dbReference type="SAM" id="SignalP"/>
    </source>
</evidence>
<feature type="chain" id="PRO_5012216950" evidence="1">
    <location>
        <begin position="24"/>
        <end position="267"/>
    </location>
</feature>
<dbReference type="SMART" id="SM00710">
    <property type="entry name" value="PbH1"/>
    <property type="match status" value="5"/>
</dbReference>
<reference evidence="3" key="1">
    <citation type="submission" date="2017-06" db="EMBL/GenBank/DDBJ databases">
        <authorList>
            <person name="Varghese N."/>
            <person name="Submissions S."/>
        </authorList>
    </citation>
    <scope>NUCLEOTIDE SEQUENCE [LARGE SCALE GENOMIC DNA]</scope>
    <source>
        <strain evidence="3">DSM 137</strain>
    </source>
</reference>
<protein>
    <submittedName>
        <fullName evidence="2">Right handed beta helix region</fullName>
    </submittedName>
</protein>
<dbReference type="InterPro" id="IPR006626">
    <property type="entry name" value="PbH1"/>
</dbReference>
<proteinExistence type="predicted"/>
<name>A0A212QNB6_RHOAC</name>
<dbReference type="RefSeq" id="WP_141098350.1">
    <property type="nucleotide sequence ID" value="NZ_FYDG01000001.1"/>
</dbReference>
<sequence>MRRRLARLGASFAAALAASGAQAADRAPWPDAANTGPPPGLALKPSGELIVTEPGAVISGLDIRGMVTVKAPNITIVNCRIAAARFSVAQIPADVTGTTVKTSEIDGVGHDNAGSNGINGQGTFVGNNIHHVENGVNVTGPSLIRDNYIHDLRASGTPHYDGIQIDGGHDVAILHNTIINDHAQTSAVMIDNYFSPVSNIRVDGNVLMGGGYTVYSSDGFKNGPVSGVSFTNNRMGTGHWGYRSIEGNTPEWRGNVDVRTGADLGAR</sequence>
<dbReference type="AlphaFoldDB" id="A0A212QNB6"/>
<evidence type="ECO:0000313" key="2">
    <source>
        <dbReference type="EMBL" id="SNB60851.1"/>
    </source>
</evidence>
<keyword evidence="1" id="KW-0732">Signal</keyword>
<dbReference type="InterPro" id="IPR011050">
    <property type="entry name" value="Pectin_lyase_fold/virulence"/>
</dbReference>
<accession>A0A212QNB6</accession>
<dbReference type="OrthoDB" id="505641at2"/>